<reference evidence="9 10" key="2">
    <citation type="journal article" date="2012" name="Proc. Natl. Acad. Sci. U.S.A.">
        <title>Antigenic diversity is generated by distinct evolutionary mechanisms in African trypanosome species.</title>
        <authorList>
            <person name="Jackson A.P."/>
            <person name="Berry A."/>
            <person name="Aslett M."/>
            <person name="Allison H.C."/>
            <person name="Burton P."/>
            <person name="Vavrova-Anderson J."/>
            <person name="Brown R."/>
            <person name="Browne H."/>
            <person name="Corton N."/>
            <person name="Hauser H."/>
            <person name="Gamble J."/>
            <person name="Gilderthorp R."/>
            <person name="Marcello L."/>
            <person name="McQuillan J."/>
            <person name="Otto T.D."/>
            <person name="Quail M.A."/>
            <person name="Sanders M.J."/>
            <person name="van Tonder A."/>
            <person name="Ginger M.L."/>
            <person name="Field M.C."/>
            <person name="Barry J.D."/>
            <person name="Hertz-Fowler C."/>
            <person name="Berriman M."/>
        </authorList>
    </citation>
    <scope>NUCLEOTIDE SEQUENCE [LARGE SCALE GENOMIC DNA]</scope>
    <source>
        <strain evidence="9 10">IL3000</strain>
    </source>
</reference>
<evidence type="ECO:0000256" key="4">
    <source>
        <dbReference type="ARBA" id="ARBA00023136"/>
    </source>
</evidence>
<dbReference type="Pfam" id="PF00913">
    <property type="entry name" value="Trypan_glycop"/>
    <property type="match status" value="1"/>
</dbReference>
<feature type="signal peptide" evidence="7">
    <location>
        <begin position="1"/>
        <end position="25"/>
    </location>
</feature>
<dbReference type="GO" id="GO:0098552">
    <property type="term" value="C:side of membrane"/>
    <property type="evidence" value="ECO:0007669"/>
    <property type="project" value="UniProtKB-KW"/>
</dbReference>
<keyword evidence="2" id="KW-1003">Cell membrane</keyword>
<dbReference type="Proteomes" id="UP000000702">
    <property type="component" value="Unassembled WGS sequence"/>
</dbReference>
<evidence type="ECO:0000256" key="5">
    <source>
        <dbReference type="ARBA" id="ARBA00023180"/>
    </source>
</evidence>
<keyword evidence="7" id="KW-0732">Signal</keyword>
<dbReference type="GO" id="GO:0005886">
    <property type="term" value="C:plasma membrane"/>
    <property type="evidence" value="ECO:0007669"/>
    <property type="project" value="UniProtKB-SubCell"/>
</dbReference>
<proteinExistence type="predicted"/>
<keyword evidence="3" id="KW-0336">GPI-anchor</keyword>
<sequence length="188" mass="20981">MEVLLKWRWLLTSSVLMLLAEDILGTGLQAIHTKGGEAICTLSKTLKDITPRTTQQVEDGTANVTHIEMKLLEWLKKWVQSKSKGSFSNACKMTDLLFRRVRKEMDKTRKEVKKLEKKASKAAAFAAHSAGRLDEFMTAVPHARNDGGSNFGPGGPQASTPESWRDCFGGAHFSVERLMDMSERTRAQ</sequence>
<dbReference type="GO" id="GO:0042783">
    <property type="term" value="P:symbiont-mediated evasion of host immune response"/>
    <property type="evidence" value="ECO:0007669"/>
    <property type="project" value="InterPro"/>
</dbReference>
<accession>F9W9P7</accession>
<reference evidence="10" key="1">
    <citation type="submission" date="2011-07" db="EMBL/GenBank/DDBJ databases">
        <title>Divergent evolution of antigenic variation in African trypanosomes.</title>
        <authorList>
            <person name="Jackson A.P."/>
            <person name="Berry A."/>
            <person name="Allison H.C."/>
            <person name="Burton P."/>
            <person name="Anderson J."/>
            <person name="Aslett M."/>
            <person name="Brown R."/>
            <person name="Corton N."/>
            <person name="Harris D."/>
            <person name="Hauser H."/>
            <person name="Gamble J."/>
            <person name="Gilderthorp R."/>
            <person name="McQuillan J."/>
            <person name="Quail M.A."/>
            <person name="Sanders M."/>
            <person name="Van Tonder A."/>
            <person name="Ginger M.L."/>
            <person name="Donelson J.E."/>
            <person name="Field M.C."/>
            <person name="Barry J.D."/>
            <person name="Berriman M."/>
            <person name="Hertz-Fowler C."/>
        </authorList>
    </citation>
    <scope>NUCLEOTIDE SEQUENCE [LARGE SCALE GENOMIC DNA]</scope>
    <source>
        <strain evidence="10">IL3000</strain>
    </source>
</reference>
<evidence type="ECO:0000256" key="2">
    <source>
        <dbReference type="ARBA" id="ARBA00022475"/>
    </source>
</evidence>
<evidence type="ECO:0000256" key="7">
    <source>
        <dbReference type="SAM" id="SignalP"/>
    </source>
</evidence>
<dbReference type="AlphaFoldDB" id="F9W9P7"/>
<dbReference type="SUPFAM" id="SSF58087">
    <property type="entry name" value="Variant surface glycoprotein (N-terminal domain)"/>
    <property type="match status" value="1"/>
</dbReference>
<feature type="chain" id="PRO_5003394627" evidence="7">
    <location>
        <begin position="26"/>
        <end position="188"/>
    </location>
</feature>
<keyword evidence="6" id="KW-0449">Lipoprotein</keyword>
<name>F9W9P7_TRYCI</name>
<evidence type="ECO:0000256" key="6">
    <source>
        <dbReference type="ARBA" id="ARBA00023288"/>
    </source>
</evidence>
<keyword evidence="10" id="KW-1185">Reference proteome</keyword>
<evidence type="ECO:0000313" key="10">
    <source>
        <dbReference type="Proteomes" id="UP000000702"/>
    </source>
</evidence>
<dbReference type="InterPro" id="IPR001812">
    <property type="entry name" value="Trypano_VSG_A_N_dom"/>
</dbReference>
<evidence type="ECO:0000256" key="1">
    <source>
        <dbReference type="ARBA" id="ARBA00004609"/>
    </source>
</evidence>
<keyword evidence="5" id="KW-0325">Glycoprotein</keyword>
<feature type="domain" description="Trypanosome variant surface glycoprotein A-type N-terminal" evidence="8">
    <location>
        <begin position="16"/>
        <end position="147"/>
    </location>
</feature>
<dbReference type="EMBL" id="CAEQ01001335">
    <property type="protein sequence ID" value="CCD13951.1"/>
    <property type="molecule type" value="Genomic_DNA"/>
</dbReference>
<protein>
    <submittedName>
        <fullName evidence="9">WGS project CAEQ00000000 data, annotated contig 1884</fullName>
    </submittedName>
</protein>
<comment type="caution">
    <text evidence="9">The sequence shown here is derived from an EMBL/GenBank/DDBJ whole genome shotgun (WGS) entry which is preliminary data.</text>
</comment>
<evidence type="ECO:0000259" key="8">
    <source>
        <dbReference type="Pfam" id="PF00913"/>
    </source>
</evidence>
<evidence type="ECO:0000256" key="3">
    <source>
        <dbReference type="ARBA" id="ARBA00022622"/>
    </source>
</evidence>
<keyword evidence="4" id="KW-0472">Membrane</keyword>
<dbReference type="VEuPathDB" id="TriTrypDB:TcIL3000_0_46360"/>
<dbReference type="Gene3D" id="3.90.150.10">
    <property type="entry name" value="Variant Surface Glycoprotein, subunit A domain 1"/>
    <property type="match status" value="1"/>
</dbReference>
<organism evidence="9 10">
    <name type="scientific">Trypanosoma congolense (strain IL3000)</name>
    <dbReference type="NCBI Taxonomy" id="1068625"/>
    <lineage>
        <taxon>Eukaryota</taxon>
        <taxon>Discoba</taxon>
        <taxon>Euglenozoa</taxon>
        <taxon>Kinetoplastea</taxon>
        <taxon>Metakinetoplastina</taxon>
        <taxon>Trypanosomatida</taxon>
        <taxon>Trypanosomatidae</taxon>
        <taxon>Trypanosoma</taxon>
        <taxon>Nannomonas</taxon>
    </lineage>
</organism>
<evidence type="ECO:0000313" key="9">
    <source>
        <dbReference type="EMBL" id="CCD13951.1"/>
    </source>
</evidence>
<comment type="subcellular location">
    <subcellularLocation>
        <location evidence="1">Cell membrane</location>
        <topology evidence="1">Lipid-anchor</topology>
        <topology evidence="1">GPI-anchor</topology>
    </subcellularLocation>
</comment>
<gene>
    <name evidence="9" type="ORF">TCIL3000_0_46360</name>
</gene>